<evidence type="ECO:0008006" key="5">
    <source>
        <dbReference type="Google" id="ProtNLM"/>
    </source>
</evidence>
<keyword evidence="1" id="KW-0812">Transmembrane</keyword>
<sequence length="122" mass="12423">MLTAATAWLVVRLPAAQQMLAAPASTPTPSTGPGGFDWSRVHPDGSAIPKSGIFYTLMNAVMWLGGVAAFCGLVAGAIAFGVGPIFGAHIVSDRGKSMMWRNGLVAIIVGSSTAIIAGLLVL</sequence>
<accession>A0A919SU87</accession>
<evidence type="ECO:0000256" key="2">
    <source>
        <dbReference type="SAM" id="SignalP"/>
    </source>
</evidence>
<protein>
    <recommendedName>
        <fullName evidence="5">DUF4190 domain-containing protein</fullName>
    </recommendedName>
</protein>
<evidence type="ECO:0000313" key="4">
    <source>
        <dbReference type="Proteomes" id="UP000681340"/>
    </source>
</evidence>
<dbReference type="RefSeq" id="WP_246595756.1">
    <property type="nucleotide sequence ID" value="NZ_BAABEA010000045.1"/>
</dbReference>
<feature type="transmembrane region" description="Helical" evidence="1">
    <location>
        <begin position="60"/>
        <end position="91"/>
    </location>
</feature>
<evidence type="ECO:0000313" key="3">
    <source>
        <dbReference type="EMBL" id="GIM77616.1"/>
    </source>
</evidence>
<proteinExistence type="predicted"/>
<reference evidence="3" key="1">
    <citation type="submission" date="2021-03" db="EMBL/GenBank/DDBJ databases">
        <title>Whole genome shotgun sequence of Actinoplanes auranticolor NBRC 12245.</title>
        <authorList>
            <person name="Komaki H."/>
            <person name="Tamura T."/>
        </authorList>
    </citation>
    <scope>NUCLEOTIDE SEQUENCE</scope>
    <source>
        <strain evidence="3">NBRC 12245</strain>
    </source>
</reference>
<keyword evidence="1" id="KW-1133">Transmembrane helix</keyword>
<gene>
    <name evidence="3" type="ORF">Aau02nite_76820</name>
</gene>
<feature type="transmembrane region" description="Helical" evidence="1">
    <location>
        <begin position="103"/>
        <end position="121"/>
    </location>
</feature>
<organism evidence="3 4">
    <name type="scientific">Actinoplanes auranticolor</name>
    <dbReference type="NCBI Taxonomy" id="47988"/>
    <lineage>
        <taxon>Bacteria</taxon>
        <taxon>Bacillati</taxon>
        <taxon>Actinomycetota</taxon>
        <taxon>Actinomycetes</taxon>
        <taxon>Micromonosporales</taxon>
        <taxon>Micromonosporaceae</taxon>
        <taxon>Actinoplanes</taxon>
    </lineage>
</organism>
<keyword evidence="1" id="KW-0472">Membrane</keyword>
<feature type="signal peptide" evidence="2">
    <location>
        <begin position="1"/>
        <end position="21"/>
    </location>
</feature>
<name>A0A919SU87_9ACTN</name>
<evidence type="ECO:0000256" key="1">
    <source>
        <dbReference type="SAM" id="Phobius"/>
    </source>
</evidence>
<dbReference type="AlphaFoldDB" id="A0A919SU87"/>
<dbReference type="EMBL" id="BOQL01000067">
    <property type="protein sequence ID" value="GIM77616.1"/>
    <property type="molecule type" value="Genomic_DNA"/>
</dbReference>
<dbReference type="Proteomes" id="UP000681340">
    <property type="component" value="Unassembled WGS sequence"/>
</dbReference>
<comment type="caution">
    <text evidence="3">The sequence shown here is derived from an EMBL/GenBank/DDBJ whole genome shotgun (WGS) entry which is preliminary data.</text>
</comment>
<keyword evidence="4" id="KW-1185">Reference proteome</keyword>
<feature type="chain" id="PRO_5038887117" description="DUF4190 domain-containing protein" evidence="2">
    <location>
        <begin position="22"/>
        <end position="122"/>
    </location>
</feature>
<keyword evidence="2" id="KW-0732">Signal</keyword>